<keyword evidence="6 8" id="KW-1133">Transmembrane helix</keyword>
<evidence type="ECO:0000256" key="6">
    <source>
        <dbReference type="ARBA" id="ARBA00022989"/>
    </source>
</evidence>
<evidence type="ECO:0000256" key="5">
    <source>
        <dbReference type="ARBA" id="ARBA00022960"/>
    </source>
</evidence>
<evidence type="ECO:0000256" key="7">
    <source>
        <dbReference type="ARBA" id="ARBA00023136"/>
    </source>
</evidence>
<keyword evidence="7 8" id="KW-0472">Membrane</keyword>
<proteinExistence type="inferred from homology"/>
<reference evidence="9 10" key="1">
    <citation type="journal article" date="2019" name="Indoor Air">
        <title>Impacts of indoor surface finishes on bacterial viability.</title>
        <authorList>
            <person name="Hu J."/>
            <person name="Maamar S.B."/>
            <person name="Glawe A.J."/>
            <person name="Gottel N."/>
            <person name="Gilbert J.A."/>
            <person name="Hartmann E.M."/>
        </authorList>
    </citation>
    <scope>NUCLEOTIDE SEQUENCE [LARGE SCALE GENOMIC DNA]</scope>
    <source>
        <strain evidence="9 10">AF060A6</strain>
    </source>
</reference>
<keyword evidence="10" id="KW-1185">Reference proteome</keyword>
<feature type="transmembrane region" description="Helical" evidence="8">
    <location>
        <begin position="102"/>
        <end position="125"/>
    </location>
</feature>
<evidence type="ECO:0000313" key="9">
    <source>
        <dbReference type="EMBL" id="THE15308.1"/>
    </source>
</evidence>
<dbReference type="NCBIfam" id="TIGR03426">
    <property type="entry name" value="shape_MreD"/>
    <property type="match status" value="1"/>
</dbReference>
<accession>A0A4S3PZL9</accession>
<evidence type="ECO:0000256" key="1">
    <source>
        <dbReference type="ARBA" id="ARBA00004651"/>
    </source>
</evidence>
<evidence type="ECO:0000256" key="8">
    <source>
        <dbReference type="SAM" id="Phobius"/>
    </source>
</evidence>
<sequence length="170" mass="19495">MVKRFVLPFILSFIFLFESSFVDLVPADIFHKENVYVPRFLFVLIAFITVYFNKPMGLVYGAIFGLLYDIVYTEILGVYLFLYTLIAYLISWASRILQTNLIVISFLSLIGIIALEFCVFGINIAIGTASLSIEQFLQIRIVPTLLLNSLFLLVFAYPFKKLLGKLHIEE</sequence>
<organism evidence="9 10">
    <name type="scientific">Bacillus timonensis</name>
    <dbReference type="NCBI Taxonomy" id="1033734"/>
    <lineage>
        <taxon>Bacteria</taxon>
        <taxon>Bacillati</taxon>
        <taxon>Bacillota</taxon>
        <taxon>Bacilli</taxon>
        <taxon>Bacillales</taxon>
        <taxon>Bacillaceae</taxon>
        <taxon>Bacillus</taxon>
    </lineage>
</organism>
<comment type="subcellular location">
    <subcellularLocation>
        <location evidence="1">Cell membrane</location>
        <topology evidence="1">Multi-pass membrane protein</topology>
    </subcellularLocation>
</comment>
<dbReference type="OrthoDB" id="1653857at2"/>
<dbReference type="EMBL" id="SLUB01000001">
    <property type="protein sequence ID" value="THE15308.1"/>
    <property type="molecule type" value="Genomic_DNA"/>
</dbReference>
<evidence type="ECO:0000313" key="10">
    <source>
        <dbReference type="Proteomes" id="UP000306477"/>
    </source>
</evidence>
<feature type="transmembrane region" description="Helical" evidence="8">
    <location>
        <begin position="137"/>
        <end position="157"/>
    </location>
</feature>
<evidence type="ECO:0000256" key="3">
    <source>
        <dbReference type="ARBA" id="ARBA00022475"/>
    </source>
</evidence>
<dbReference type="STRING" id="1033734.GCA_000285535_03662"/>
<keyword evidence="4 8" id="KW-0812">Transmembrane</keyword>
<dbReference type="InterPro" id="IPR007227">
    <property type="entry name" value="Cell_shape_determining_MreD"/>
</dbReference>
<dbReference type="GO" id="GO:0005886">
    <property type="term" value="C:plasma membrane"/>
    <property type="evidence" value="ECO:0007669"/>
    <property type="project" value="UniProtKB-SubCell"/>
</dbReference>
<comment type="caution">
    <text evidence="9">The sequence shown here is derived from an EMBL/GenBank/DDBJ whole genome shotgun (WGS) entry which is preliminary data.</text>
</comment>
<gene>
    <name evidence="9" type="primary">mreD</name>
    <name evidence="9" type="ORF">E1I69_00215</name>
</gene>
<protein>
    <submittedName>
        <fullName evidence="9">Rod shape-determining protein MreD</fullName>
    </submittedName>
</protein>
<keyword evidence="3" id="KW-1003">Cell membrane</keyword>
<dbReference type="GO" id="GO:0008360">
    <property type="term" value="P:regulation of cell shape"/>
    <property type="evidence" value="ECO:0007669"/>
    <property type="project" value="UniProtKB-KW"/>
</dbReference>
<evidence type="ECO:0000256" key="4">
    <source>
        <dbReference type="ARBA" id="ARBA00022692"/>
    </source>
</evidence>
<feature type="transmembrane region" description="Helical" evidence="8">
    <location>
        <begin position="66"/>
        <end position="90"/>
    </location>
</feature>
<dbReference type="AlphaFoldDB" id="A0A4S3PZL9"/>
<comment type="similarity">
    <text evidence="2">Belongs to the MreD family.</text>
</comment>
<dbReference type="Pfam" id="PF04093">
    <property type="entry name" value="MreD"/>
    <property type="match status" value="1"/>
</dbReference>
<name>A0A4S3PZL9_9BACI</name>
<feature type="transmembrane region" description="Helical" evidence="8">
    <location>
        <begin position="37"/>
        <end position="54"/>
    </location>
</feature>
<evidence type="ECO:0000256" key="2">
    <source>
        <dbReference type="ARBA" id="ARBA00007776"/>
    </source>
</evidence>
<keyword evidence="5" id="KW-0133">Cell shape</keyword>
<dbReference type="Proteomes" id="UP000306477">
    <property type="component" value="Unassembled WGS sequence"/>
</dbReference>